<evidence type="ECO:0000256" key="2">
    <source>
        <dbReference type="ARBA" id="ARBA00022692"/>
    </source>
</evidence>
<name>A0A506U8E8_9HYPH</name>
<comment type="subcellular location">
    <subcellularLocation>
        <location evidence="5">Cell membrane</location>
        <topology evidence="5">Multi-pass membrane protein</topology>
    </subcellularLocation>
    <subcellularLocation>
        <location evidence="1">Membrane</location>
        <topology evidence="1">Multi-pass membrane protein</topology>
    </subcellularLocation>
</comment>
<feature type="transmembrane region" description="Helical" evidence="5">
    <location>
        <begin position="222"/>
        <end position="241"/>
    </location>
</feature>
<feature type="transmembrane region" description="Helical" evidence="5">
    <location>
        <begin position="253"/>
        <end position="270"/>
    </location>
</feature>
<dbReference type="OrthoDB" id="457670at2"/>
<keyword evidence="5" id="KW-1003">Cell membrane</keyword>
<dbReference type="InterPro" id="IPR002781">
    <property type="entry name" value="TM_pro_TauE-like"/>
</dbReference>
<evidence type="ECO:0000256" key="5">
    <source>
        <dbReference type="RuleBase" id="RU363041"/>
    </source>
</evidence>
<dbReference type="EMBL" id="VHLG01000009">
    <property type="protein sequence ID" value="TPW29381.1"/>
    <property type="molecule type" value="Genomic_DNA"/>
</dbReference>
<keyword evidence="2 5" id="KW-0812">Transmembrane</keyword>
<keyword evidence="4 5" id="KW-0472">Membrane</keyword>
<dbReference type="Proteomes" id="UP000318801">
    <property type="component" value="Unassembled WGS sequence"/>
</dbReference>
<keyword evidence="7" id="KW-1185">Reference proteome</keyword>
<evidence type="ECO:0000313" key="7">
    <source>
        <dbReference type="Proteomes" id="UP000318801"/>
    </source>
</evidence>
<feature type="transmembrane region" description="Helical" evidence="5">
    <location>
        <begin position="12"/>
        <end position="41"/>
    </location>
</feature>
<proteinExistence type="inferred from homology"/>
<sequence length="273" mass="29003">MPPVSDIVELVVLLLVAGGVAGLLAGLFGIGGGAVLVPVFYQAFAMAGVDESVRMQLCVGTSLAIIVPTSLRSFQAHYKRGSVDMVLLRRWLIAVPVGSLMSTLVLAYAPPAVVKSAFAVITLLIAAKMLFRRLAELKLGDDLPKTPALYGFGWAIGMLSGLIGIGGGTLNNTFMTFYNRPMLQAVATSSGVGVLIAVPSFFGNVYGGWGREGLPIFSTGFVNWIAVILIIPITMYVAPIGAKLAHRLSKRQLEISFGIFLLIISARFFITLI</sequence>
<feature type="transmembrane region" description="Helical" evidence="5">
    <location>
        <begin position="53"/>
        <end position="71"/>
    </location>
</feature>
<evidence type="ECO:0000313" key="6">
    <source>
        <dbReference type="EMBL" id="TPW29381.1"/>
    </source>
</evidence>
<dbReference type="RefSeq" id="WP_141149577.1">
    <property type="nucleotide sequence ID" value="NZ_VHLG01000009.1"/>
</dbReference>
<feature type="transmembrane region" description="Helical" evidence="5">
    <location>
        <begin position="182"/>
        <end position="202"/>
    </location>
</feature>
<evidence type="ECO:0000256" key="3">
    <source>
        <dbReference type="ARBA" id="ARBA00022989"/>
    </source>
</evidence>
<organism evidence="6 7">
    <name type="scientific">Martelella alba</name>
    <dbReference type="NCBI Taxonomy" id="2590451"/>
    <lineage>
        <taxon>Bacteria</taxon>
        <taxon>Pseudomonadati</taxon>
        <taxon>Pseudomonadota</taxon>
        <taxon>Alphaproteobacteria</taxon>
        <taxon>Hyphomicrobiales</taxon>
        <taxon>Aurantimonadaceae</taxon>
        <taxon>Martelella</taxon>
    </lineage>
</organism>
<dbReference type="Pfam" id="PF01925">
    <property type="entry name" value="TauE"/>
    <property type="match status" value="1"/>
</dbReference>
<comment type="caution">
    <text evidence="6">The sequence shown here is derived from an EMBL/GenBank/DDBJ whole genome shotgun (WGS) entry which is preliminary data.</text>
</comment>
<comment type="similarity">
    <text evidence="5">Belongs to the 4-toluene sulfonate uptake permease (TSUP) (TC 2.A.102) family.</text>
</comment>
<keyword evidence="3 5" id="KW-1133">Transmembrane helix</keyword>
<dbReference type="PANTHER" id="PTHR43483:SF3">
    <property type="entry name" value="MEMBRANE TRANSPORTER PROTEIN HI_0806-RELATED"/>
    <property type="match status" value="1"/>
</dbReference>
<evidence type="ECO:0000256" key="1">
    <source>
        <dbReference type="ARBA" id="ARBA00004141"/>
    </source>
</evidence>
<protein>
    <recommendedName>
        <fullName evidence="5">Probable membrane transporter protein</fullName>
    </recommendedName>
</protein>
<feature type="transmembrane region" description="Helical" evidence="5">
    <location>
        <begin position="147"/>
        <end position="170"/>
    </location>
</feature>
<feature type="transmembrane region" description="Helical" evidence="5">
    <location>
        <begin position="116"/>
        <end position="135"/>
    </location>
</feature>
<evidence type="ECO:0000256" key="4">
    <source>
        <dbReference type="ARBA" id="ARBA00023136"/>
    </source>
</evidence>
<dbReference type="AlphaFoldDB" id="A0A506U8E8"/>
<accession>A0A506U8E8</accession>
<gene>
    <name evidence="6" type="ORF">FJU08_13645</name>
</gene>
<dbReference type="PANTHER" id="PTHR43483">
    <property type="entry name" value="MEMBRANE TRANSPORTER PROTEIN HI_0806-RELATED"/>
    <property type="match status" value="1"/>
</dbReference>
<dbReference type="GO" id="GO:0005886">
    <property type="term" value="C:plasma membrane"/>
    <property type="evidence" value="ECO:0007669"/>
    <property type="project" value="UniProtKB-SubCell"/>
</dbReference>
<feature type="transmembrane region" description="Helical" evidence="5">
    <location>
        <begin position="91"/>
        <end position="109"/>
    </location>
</feature>
<reference evidence="6 7" key="1">
    <citation type="submission" date="2019-06" db="EMBL/GenBank/DDBJ databases">
        <authorList>
            <person name="Li M."/>
        </authorList>
    </citation>
    <scope>NUCLEOTIDE SEQUENCE [LARGE SCALE GENOMIC DNA]</scope>
    <source>
        <strain evidence="6 7">BGMRC2036</strain>
    </source>
</reference>